<organism evidence="2 3">
    <name type="scientific">Novosphingobium clariflavum</name>
    <dbReference type="NCBI Taxonomy" id="2029884"/>
    <lineage>
        <taxon>Bacteria</taxon>
        <taxon>Pseudomonadati</taxon>
        <taxon>Pseudomonadota</taxon>
        <taxon>Alphaproteobacteria</taxon>
        <taxon>Sphingomonadales</taxon>
        <taxon>Sphingomonadaceae</taxon>
        <taxon>Novosphingobium</taxon>
    </lineage>
</organism>
<feature type="chain" id="PRO_5045730204" description="Lipoprotein" evidence="1">
    <location>
        <begin position="23"/>
        <end position="125"/>
    </location>
</feature>
<accession>A0ABV6S6A6</accession>
<proteinExistence type="predicted"/>
<sequence>MVRSLPAVALVLALAACSSKHEAPKVAEGEDHIPCAVSGSGELKPICAVERHQGANGLTLLVRHPDGGFRRFAVVSDGRGLEVADGAQVAVTRLEGGRLDVSVGADRYLFPATRKSHAPQAAAAK</sequence>
<name>A0ABV6S6A6_9SPHN</name>
<keyword evidence="1" id="KW-0732">Signal</keyword>
<dbReference type="EMBL" id="JBHLTM010000016">
    <property type="protein sequence ID" value="MFC0683633.1"/>
    <property type="molecule type" value="Genomic_DNA"/>
</dbReference>
<evidence type="ECO:0000256" key="1">
    <source>
        <dbReference type="SAM" id="SignalP"/>
    </source>
</evidence>
<dbReference type="PROSITE" id="PS51257">
    <property type="entry name" value="PROKAR_LIPOPROTEIN"/>
    <property type="match status" value="1"/>
</dbReference>
<comment type="caution">
    <text evidence="2">The sequence shown here is derived from an EMBL/GenBank/DDBJ whole genome shotgun (WGS) entry which is preliminary data.</text>
</comment>
<dbReference type="RefSeq" id="WP_267220027.1">
    <property type="nucleotide sequence ID" value="NZ_JAPCWC010000006.1"/>
</dbReference>
<feature type="signal peptide" evidence="1">
    <location>
        <begin position="1"/>
        <end position="22"/>
    </location>
</feature>
<dbReference type="Proteomes" id="UP001589858">
    <property type="component" value="Unassembled WGS sequence"/>
</dbReference>
<reference evidence="2 3" key="1">
    <citation type="submission" date="2024-09" db="EMBL/GenBank/DDBJ databases">
        <authorList>
            <person name="Sun Q."/>
            <person name="Mori K."/>
        </authorList>
    </citation>
    <scope>NUCLEOTIDE SEQUENCE [LARGE SCALE GENOMIC DNA]</scope>
    <source>
        <strain evidence="2 3">CICC 11035S</strain>
    </source>
</reference>
<protein>
    <recommendedName>
        <fullName evidence="4">Lipoprotein</fullName>
    </recommendedName>
</protein>
<evidence type="ECO:0000313" key="3">
    <source>
        <dbReference type="Proteomes" id="UP001589858"/>
    </source>
</evidence>
<keyword evidence="3" id="KW-1185">Reference proteome</keyword>
<evidence type="ECO:0008006" key="4">
    <source>
        <dbReference type="Google" id="ProtNLM"/>
    </source>
</evidence>
<gene>
    <name evidence="2" type="ORF">ACFFF8_03390</name>
</gene>
<evidence type="ECO:0000313" key="2">
    <source>
        <dbReference type="EMBL" id="MFC0683633.1"/>
    </source>
</evidence>